<evidence type="ECO:0008006" key="11">
    <source>
        <dbReference type="Google" id="ProtNLM"/>
    </source>
</evidence>
<dbReference type="PANTHER" id="PTHR21508:SF5">
    <property type="entry name" value="MITOGUARDIN"/>
    <property type="match status" value="1"/>
</dbReference>
<dbReference type="GO" id="GO:0005741">
    <property type="term" value="C:mitochondrial outer membrane"/>
    <property type="evidence" value="ECO:0007669"/>
    <property type="project" value="UniProtKB-SubCell"/>
</dbReference>
<dbReference type="OrthoDB" id="8880065at2759"/>
<evidence type="ECO:0000256" key="7">
    <source>
        <dbReference type="ARBA" id="ARBA00023136"/>
    </source>
</evidence>
<feature type="region of interest" description="Disordered" evidence="8">
    <location>
        <begin position="156"/>
        <end position="175"/>
    </location>
</feature>
<keyword evidence="6" id="KW-0496">Mitochondrion</keyword>
<dbReference type="PANTHER" id="PTHR21508">
    <property type="entry name" value="MITOGUARDIN"/>
    <property type="match status" value="1"/>
</dbReference>
<keyword evidence="7" id="KW-0472">Membrane</keyword>
<dbReference type="AlphaFoldDB" id="A0A9N8KY88"/>
<comment type="similarity">
    <text evidence="2">Belongs to the mitoguardin family.</text>
</comment>
<organism evidence="9 10">
    <name type="scientific">Chrysodeixis includens</name>
    <name type="common">Soybean looper</name>
    <name type="synonym">Pseudoplusia includens</name>
    <dbReference type="NCBI Taxonomy" id="689277"/>
    <lineage>
        <taxon>Eukaryota</taxon>
        <taxon>Metazoa</taxon>
        <taxon>Ecdysozoa</taxon>
        <taxon>Arthropoda</taxon>
        <taxon>Hexapoda</taxon>
        <taxon>Insecta</taxon>
        <taxon>Pterygota</taxon>
        <taxon>Neoptera</taxon>
        <taxon>Endopterygota</taxon>
        <taxon>Lepidoptera</taxon>
        <taxon>Glossata</taxon>
        <taxon>Ditrysia</taxon>
        <taxon>Noctuoidea</taxon>
        <taxon>Noctuidae</taxon>
        <taxon>Plusiinae</taxon>
        <taxon>Chrysodeixis</taxon>
    </lineage>
</organism>
<evidence type="ECO:0000256" key="3">
    <source>
        <dbReference type="ARBA" id="ARBA00022692"/>
    </source>
</evidence>
<protein>
    <recommendedName>
        <fullName evidence="11">Regulatory protein zeste</fullName>
    </recommendedName>
</protein>
<dbReference type="GO" id="GO:0008053">
    <property type="term" value="P:mitochondrial fusion"/>
    <property type="evidence" value="ECO:0007669"/>
    <property type="project" value="InterPro"/>
</dbReference>
<evidence type="ECO:0000313" key="10">
    <source>
        <dbReference type="Proteomes" id="UP001154114"/>
    </source>
</evidence>
<evidence type="ECO:0000256" key="5">
    <source>
        <dbReference type="ARBA" id="ARBA00022989"/>
    </source>
</evidence>
<evidence type="ECO:0000256" key="1">
    <source>
        <dbReference type="ARBA" id="ARBA00004294"/>
    </source>
</evidence>
<dbReference type="Pfam" id="PF10265">
    <property type="entry name" value="Miga"/>
    <property type="match status" value="1"/>
</dbReference>
<evidence type="ECO:0000256" key="2">
    <source>
        <dbReference type="ARBA" id="ARBA00008969"/>
    </source>
</evidence>
<sequence length="706" mass="78525">MAPPRRILRQQLEILMDFLEENRDMSKGLLPGTPVSHQKTRQKWAVLAKQLNSVQSGALKTPDGWKKYWFEWRHKCRKKAANVRRFRSGSDNGPNRCIPLNDLEVRVLELSGKGSVSATVSSSNQLDSFLAEDSDSEPLENLKVKCAPASIKIRRSVNSAPRSPTDNISRDITPPPKWALDFEERRVAAEERMAEALESMAAVMRSQEERRGMLEERIADALTAIAGTVQDLNSGMEALETSINYWEDALAAFSLGARGGVSGTLALTSPEEAEFCREIQDLLQDAYLLQERCELLFLDQRSVLFRSESGGAAGSGGAGAGHARRERLLSSHTASEHTRREHHSSAESFASAEDQVADLRDFDDLTEALPELENLELYQAALKQFEIGIPYRTLRTEIVQCSSDSEFLCKLHCLRLAFTQVFKDAAVWAWFVDAGRQVLTDLLLFADKEPKEFLVAYEEMVSWATDGANWATIENELSGKGVKALTFYDVVLDYILLDAFEDLASPPSSVLAVVRNRWLSDGFKESALTTAVWSVIKAKRRYLQFPDGFMAHFYSISEHLLPVLVWGFLGPHERLRDVCETFQAEIVGFISDLFNFQKCRYTNVDDLSADIMQHARARSEALVCKAIRRIASLAPYIEERNGSVAASGLSAAVTCASGSLAWVRTVLQSLRARRANRGDEIYSGSGESGASTAATVVPPAARTFFR</sequence>
<name>A0A9N8KY88_CHRIL</name>
<evidence type="ECO:0000313" key="9">
    <source>
        <dbReference type="EMBL" id="CAD0195994.1"/>
    </source>
</evidence>
<reference evidence="9" key="1">
    <citation type="submission" date="2021-12" db="EMBL/GenBank/DDBJ databases">
        <authorList>
            <person name="King R."/>
        </authorList>
    </citation>
    <scope>NUCLEOTIDE SEQUENCE</scope>
</reference>
<proteinExistence type="inferred from homology"/>
<dbReference type="InterPro" id="IPR019392">
    <property type="entry name" value="Miga"/>
</dbReference>
<keyword evidence="5" id="KW-1133">Transmembrane helix</keyword>
<accession>A0A9N8KY88</accession>
<gene>
    <name evidence="9" type="ORF">CINC_LOCUS10289</name>
</gene>
<keyword evidence="4" id="KW-1000">Mitochondrion outer membrane</keyword>
<keyword evidence="3" id="KW-0812">Transmembrane</keyword>
<evidence type="ECO:0000256" key="4">
    <source>
        <dbReference type="ARBA" id="ARBA00022787"/>
    </source>
</evidence>
<comment type="subcellular location">
    <subcellularLocation>
        <location evidence="1">Mitochondrion outer membrane</location>
    </subcellularLocation>
</comment>
<dbReference type="Proteomes" id="UP001154114">
    <property type="component" value="Chromosome 4"/>
</dbReference>
<evidence type="ECO:0000256" key="6">
    <source>
        <dbReference type="ARBA" id="ARBA00023128"/>
    </source>
</evidence>
<evidence type="ECO:0000256" key="8">
    <source>
        <dbReference type="SAM" id="MobiDB-lite"/>
    </source>
</evidence>
<feature type="compositionally biased region" description="Polar residues" evidence="8">
    <location>
        <begin position="156"/>
        <end position="167"/>
    </location>
</feature>
<keyword evidence="10" id="KW-1185">Reference proteome</keyword>
<dbReference type="EMBL" id="LR824007">
    <property type="protein sequence ID" value="CAD0195994.1"/>
    <property type="molecule type" value="Genomic_DNA"/>
</dbReference>